<dbReference type="AlphaFoldDB" id="A0A1T5GQL8"/>
<evidence type="ECO:0000256" key="4">
    <source>
        <dbReference type="ARBA" id="ARBA00023136"/>
    </source>
</evidence>
<reference evidence="9" key="1">
    <citation type="submission" date="2017-02" db="EMBL/GenBank/DDBJ databases">
        <authorList>
            <person name="Varghese N."/>
            <person name="Submissions S."/>
        </authorList>
    </citation>
    <scope>NUCLEOTIDE SEQUENCE [LARGE SCALE GENOMIC DNA]</scope>
    <source>
        <strain evidence="9">DSM 24091</strain>
    </source>
</reference>
<dbReference type="RefSeq" id="WP_079645893.1">
    <property type="nucleotide sequence ID" value="NZ_FUZF01000030.1"/>
</dbReference>
<dbReference type="Gene3D" id="1.25.40.390">
    <property type="match status" value="1"/>
</dbReference>
<dbReference type="EMBL" id="FUZF01000030">
    <property type="protein sequence ID" value="SKC10648.1"/>
    <property type="molecule type" value="Genomic_DNA"/>
</dbReference>
<keyword evidence="3" id="KW-0732">Signal</keyword>
<organism evidence="8 9">
    <name type="scientific">Sphingobacterium nematocida</name>
    <dbReference type="NCBI Taxonomy" id="1513896"/>
    <lineage>
        <taxon>Bacteria</taxon>
        <taxon>Pseudomonadati</taxon>
        <taxon>Bacteroidota</taxon>
        <taxon>Sphingobacteriia</taxon>
        <taxon>Sphingobacteriales</taxon>
        <taxon>Sphingobacteriaceae</taxon>
        <taxon>Sphingobacterium</taxon>
    </lineage>
</organism>
<dbReference type="OrthoDB" id="621570at2"/>
<comment type="subcellular location">
    <subcellularLocation>
        <location evidence="1">Cell outer membrane</location>
    </subcellularLocation>
</comment>
<proteinExistence type="inferred from homology"/>
<evidence type="ECO:0000256" key="1">
    <source>
        <dbReference type="ARBA" id="ARBA00004442"/>
    </source>
</evidence>
<dbReference type="Pfam" id="PF14322">
    <property type="entry name" value="SusD-like_3"/>
    <property type="match status" value="1"/>
</dbReference>
<evidence type="ECO:0000259" key="7">
    <source>
        <dbReference type="Pfam" id="PF14322"/>
    </source>
</evidence>
<dbReference type="SUPFAM" id="SSF48452">
    <property type="entry name" value="TPR-like"/>
    <property type="match status" value="1"/>
</dbReference>
<feature type="domain" description="RagB/SusD" evidence="6">
    <location>
        <begin position="343"/>
        <end position="424"/>
    </location>
</feature>
<keyword evidence="5" id="KW-0998">Cell outer membrane</keyword>
<comment type="similarity">
    <text evidence="2">Belongs to the SusD family.</text>
</comment>
<dbReference type="GO" id="GO:0009279">
    <property type="term" value="C:cell outer membrane"/>
    <property type="evidence" value="ECO:0007669"/>
    <property type="project" value="UniProtKB-SubCell"/>
</dbReference>
<dbReference type="STRING" id="1513896.SAMN05660841_04270"/>
<feature type="domain" description="SusD-like N-terminal" evidence="7">
    <location>
        <begin position="24"/>
        <end position="227"/>
    </location>
</feature>
<dbReference type="PROSITE" id="PS51257">
    <property type="entry name" value="PROKAR_LIPOPROTEIN"/>
    <property type="match status" value="1"/>
</dbReference>
<dbReference type="InterPro" id="IPR012944">
    <property type="entry name" value="SusD_RagB_dom"/>
</dbReference>
<keyword evidence="9" id="KW-1185">Reference proteome</keyword>
<dbReference type="InterPro" id="IPR011990">
    <property type="entry name" value="TPR-like_helical_dom_sf"/>
</dbReference>
<dbReference type="CDD" id="cd08977">
    <property type="entry name" value="SusD"/>
    <property type="match status" value="1"/>
</dbReference>
<dbReference type="Proteomes" id="UP000190150">
    <property type="component" value="Unassembled WGS sequence"/>
</dbReference>
<protein>
    <submittedName>
        <fullName evidence="8">SusD family protein</fullName>
    </submittedName>
</protein>
<sequence>MKKNIFFYITFILFLPGIFAGCTDFLDVDTPKDLMDQEMVFNDDATAVSAVTNIYTLLRNSGFLAGNNSGIGLLMGCYTDELQVTSPGITDQTWFYQLNVVSSNGTVKRLWDTSYQQLYQVNAAIEGLEKSQLLTIDIKEQLLGECYFVRALLLFYLNRTFGEVPYVIKSDYEINKNIARTSQSEIDRMLTADLETAVTLLKDQYPSSLRTRPNRSAAYLLLARISLYSGNWNRALETAKYVMDNTAYSLENIDKVFYADSRSTVWHLRTLNDGASTFEVQTYFFESVPPPNVALADGFIDVFSENDLRKSEWIRQVEGASGNYAHSYKYKRRSVAQPMEFSVVLRIEEAYFIIAEANVRLGHYEQAAEALNDIRNRAGLTKFFSDSTEQWLDTLLEERRKEFFTEFGHRFYDLKRTGQLDKLQLVKPQWISNFEKLPLPESELQINPNLLPQNTGY</sequence>
<dbReference type="Pfam" id="PF07980">
    <property type="entry name" value="SusD_RagB"/>
    <property type="match status" value="1"/>
</dbReference>
<evidence type="ECO:0000256" key="2">
    <source>
        <dbReference type="ARBA" id="ARBA00006275"/>
    </source>
</evidence>
<evidence type="ECO:0000256" key="3">
    <source>
        <dbReference type="ARBA" id="ARBA00022729"/>
    </source>
</evidence>
<accession>A0A1T5GQL8</accession>
<evidence type="ECO:0000313" key="8">
    <source>
        <dbReference type="EMBL" id="SKC10648.1"/>
    </source>
</evidence>
<name>A0A1T5GQL8_9SPHI</name>
<dbReference type="InterPro" id="IPR033985">
    <property type="entry name" value="SusD-like_N"/>
</dbReference>
<gene>
    <name evidence="8" type="ORF">SAMN05660841_04270</name>
</gene>
<evidence type="ECO:0000256" key="5">
    <source>
        <dbReference type="ARBA" id="ARBA00023237"/>
    </source>
</evidence>
<evidence type="ECO:0000313" key="9">
    <source>
        <dbReference type="Proteomes" id="UP000190150"/>
    </source>
</evidence>
<evidence type="ECO:0000259" key="6">
    <source>
        <dbReference type="Pfam" id="PF07980"/>
    </source>
</evidence>
<keyword evidence="4" id="KW-0472">Membrane</keyword>